<gene>
    <name evidence="2" type="ORF">FOY91_16715</name>
</gene>
<dbReference type="Pfam" id="PF09608">
    <property type="entry name" value="Alph_Pro_TM"/>
    <property type="match status" value="1"/>
</dbReference>
<dbReference type="InterPro" id="IPR019088">
    <property type="entry name" value="CHP02186-rel_TM"/>
</dbReference>
<feature type="transmembrane region" description="Helical" evidence="1">
    <location>
        <begin position="260"/>
        <end position="282"/>
    </location>
</feature>
<evidence type="ECO:0000313" key="3">
    <source>
        <dbReference type="Proteomes" id="UP000318681"/>
    </source>
</evidence>
<evidence type="ECO:0008006" key="4">
    <source>
        <dbReference type="Google" id="ProtNLM"/>
    </source>
</evidence>
<dbReference type="AlphaFoldDB" id="A0A558QWN3"/>
<evidence type="ECO:0000313" key="2">
    <source>
        <dbReference type="EMBL" id="TVV71477.1"/>
    </source>
</evidence>
<organism evidence="2 3">
    <name type="scientific">Alterirhizorhabdus solaris</name>
    <dbReference type="NCBI Taxonomy" id="2529389"/>
    <lineage>
        <taxon>Bacteria</taxon>
        <taxon>Pseudomonadati</taxon>
        <taxon>Pseudomonadota</taxon>
        <taxon>Alphaproteobacteria</taxon>
        <taxon>Sphingomonadales</taxon>
        <taxon>Rhizorhabdaceae</taxon>
        <taxon>Alterirhizorhabdus</taxon>
    </lineage>
</organism>
<sequence>MAATGAGWPRAGGGDADGAGPGLAAGRDLHGAAAVKRLPLLMLLALLLGGAAKPRLVPDVSQRRIDIIYSFTGAELLLFGAIVYPGGVVPKRPADVVVVIKGPTESVLLREKQKVAGIWLNAESGRFRSVPSFYAVAASRPLGQVVDGRTAAIYEFGVDNIQLSPASSAPPDEQKRFEQGLVDLKNRMGLYVEVPHGVEVSEGVLYRARIRLPARVPVGDYTAETFLVQDGRVIAAAVREIAVYRSGFERIVASFAERHALAYGLVAVALSVLLGWAAGAIFGRKRA</sequence>
<name>A0A558QWN3_9SPHN</name>
<keyword evidence="1" id="KW-1133">Transmembrane helix</keyword>
<keyword evidence="1" id="KW-0472">Membrane</keyword>
<protein>
    <recommendedName>
        <fullName evidence="4">TIGR02186 family protein</fullName>
    </recommendedName>
</protein>
<keyword evidence="3" id="KW-1185">Reference proteome</keyword>
<keyword evidence="1" id="KW-0812">Transmembrane</keyword>
<dbReference type="EMBL" id="VNIM01000086">
    <property type="protein sequence ID" value="TVV71477.1"/>
    <property type="molecule type" value="Genomic_DNA"/>
</dbReference>
<accession>A0A558QWN3</accession>
<proteinExistence type="predicted"/>
<evidence type="ECO:0000256" key="1">
    <source>
        <dbReference type="SAM" id="Phobius"/>
    </source>
</evidence>
<dbReference type="OrthoDB" id="9815212at2"/>
<dbReference type="Proteomes" id="UP000318681">
    <property type="component" value="Unassembled WGS sequence"/>
</dbReference>
<comment type="caution">
    <text evidence="2">The sequence shown here is derived from an EMBL/GenBank/DDBJ whole genome shotgun (WGS) entry which is preliminary data.</text>
</comment>
<reference evidence="2 3" key="1">
    <citation type="submission" date="2019-07" db="EMBL/GenBank/DDBJ databases">
        <title>Sphingomonas solaris sp. nov., isolated from a solar panel from Boston, Massachusetts.</title>
        <authorList>
            <person name="Tanner K."/>
            <person name="Pascual J."/>
            <person name="Mancuso C."/>
            <person name="Pereto J."/>
            <person name="Khalil A."/>
            <person name="Vilanova C."/>
        </authorList>
    </citation>
    <scope>NUCLEOTIDE SEQUENCE [LARGE SCALE GENOMIC DNA]</scope>
    <source>
        <strain evidence="2 3">R4DWN</strain>
    </source>
</reference>